<dbReference type="PROSITE" id="PS00211">
    <property type="entry name" value="ABC_TRANSPORTER_1"/>
    <property type="match status" value="1"/>
</dbReference>
<name>A0A3N5BKA5_9BACL</name>
<keyword evidence="5 10" id="KW-0067">ATP-binding</keyword>
<evidence type="ECO:0000313" key="10">
    <source>
        <dbReference type="EMBL" id="RPF58306.1"/>
    </source>
</evidence>
<reference evidence="10 11" key="1">
    <citation type="submission" date="2018-11" db="EMBL/GenBank/DDBJ databases">
        <title>Genomic Encyclopedia of Type Strains, Phase IV (KMG-IV): sequencing the most valuable type-strain genomes for metagenomic binning, comparative biology and taxonomic classification.</title>
        <authorList>
            <person name="Goeker M."/>
        </authorList>
    </citation>
    <scope>NUCLEOTIDE SEQUENCE [LARGE SCALE GENOMIC DNA]</scope>
    <source>
        <strain evidence="10 11">DSM 29158</strain>
    </source>
</reference>
<dbReference type="CDD" id="cd03220">
    <property type="entry name" value="ABC_KpsT_Wzt"/>
    <property type="match status" value="1"/>
</dbReference>
<comment type="similarity">
    <text evidence="1">Belongs to the ABC transporter superfamily.</text>
</comment>
<proteinExistence type="inferred from homology"/>
<dbReference type="OrthoDB" id="9778870at2"/>
<dbReference type="PROSITE" id="PS50893">
    <property type="entry name" value="ABC_TRANSPORTER_2"/>
    <property type="match status" value="1"/>
</dbReference>
<keyword evidence="2" id="KW-0813">Transport</keyword>
<dbReference type="Pfam" id="PF00005">
    <property type="entry name" value="ABC_tran"/>
    <property type="match status" value="1"/>
</dbReference>
<dbReference type="Proteomes" id="UP000277108">
    <property type="component" value="Unassembled WGS sequence"/>
</dbReference>
<gene>
    <name evidence="10" type="ORF">EDD62_0950</name>
</gene>
<dbReference type="FunFam" id="3.40.50.300:FF:003010">
    <property type="entry name" value="Teichoic acids export ATP-binding protein TagH"/>
    <property type="match status" value="1"/>
</dbReference>
<dbReference type="RefSeq" id="WP_123807727.1">
    <property type="nucleotide sequence ID" value="NZ_RKRK01000002.1"/>
</dbReference>
<keyword evidence="7 8" id="KW-0472">Membrane</keyword>
<keyword evidence="11" id="KW-1185">Reference proteome</keyword>
<dbReference type="AlphaFoldDB" id="A0A3N5BKA5"/>
<evidence type="ECO:0000256" key="1">
    <source>
        <dbReference type="ARBA" id="ARBA00005417"/>
    </source>
</evidence>
<dbReference type="SMART" id="SM00382">
    <property type="entry name" value="AAA"/>
    <property type="match status" value="1"/>
</dbReference>
<organism evidence="10 11">
    <name type="scientific">Abyssicoccus albus</name>
    <dbReference type="NCBI Taxonomy" id="1817405"/>
    <lineage>
        <taxon>Bacteria</taxon>
        <taxon>Bacillati</taxon>
        <taxon>Bacillota</taxon>
        <taxon>Bacilli</taxon>
        <taxon>Bacillales</taxon>
        <taxon>Abyssicoccaceae</taxon>
    </lineage>
</organism>
<keyword evidence="3" id="KW-1003">Cell membrane</keyword>
<keyword evidence="6" id="KW-1278">Translocase</keyword>
<dbReference type="PANTHER" id="PTHR46743:SF2">
    <property type="entry name" value="TEICHOIC ACIDS EXPORT ATP-BINDING PROTEIN TAGH"/>
    <property type="match status" value="1"/>
</dbReference>
<dbReference type="GO" id="GO:0140359">
    <property type="term" value="F:ABC-type transporter activity"/>
    <property type="evidence" value="ECO:0007669"/>
    <property type="project" value="InterPro"/>
</dbReference>
<sequence length="312" mass="35234">MSTNNSINNQYKVVVDNVSKTFPVNQSKSDKTKSFFKFWQSEEEKVYYALRNISFKVEPGDSVGVVGLNGAGKSTLSNLLAEATQPTTGDIQINGKSSLIAISAGLNNELTGEENIYMKCLMHGLTEDEIKDRYEDIVNFSELGDFIYQPIKSYSSGMRSRLGFAIAVHTDPDVLIVDEALSVGDDTFSNKCIERMKEFQKEGKTIFFVSHSIGQIKKMCNKALWLHYGELRDYGDCTPVIGLYARFVRGYNNNPKEKQLRYKKAMTDGQIDEPVKIDKSFNKNSLFNAVQIFFFVILTFITVLLQLDVIHL</sequence>
<evidence type="ECO:0000256" key="3">
    <source>
        <dbReference type="ARBA" id="ARBA00022475"/>
    </source>
</evidence>
<feature type="transmembrane region" description="Helical" evidence="8">
    <location>
        <begin position="286"/>
        <end position="307"/>
    </location>
</feature>
<keyword evidence="4" id="KW-0547">Nucleotide-binding</keyword>
<evidence type="ECO:0000256" key="2">
    <source>
        <dbReference type="ARBA" id="ARBA00022448"/>
    </source>
</evidence>
<dbReference type="Gene3D" id="3.40.50.300">
    <property type="entry name" value="P-loop containing nucleotide triphosphate hydrolases"/>
    <property type="match status" value="1"/>
</dbReference>
<evidence type="ECO:0000256" key="6">
    <source>
        <dbReference type="ARBA" id="ARBA00022967"/>
    </source>
</evidence>
<dbReference type="PANTHER" id="PTHR46743">
    <property type="entry name" value="TEICHOIC ACIDS EXPORT ATP-BINDING PROTEIN TAGH"/>
    <property type="match status" value="1"/>
</dbReference>
<keyword evidence="8" id="KW-0812">Transmembrane</keyword>
<comment type="caution">
    <text evidence="10">The sequence shown here is derived from an EMBL/GenBank/DDBJ whole genome shotgun (WGS) entry which is preliminary data.</text>
</comment>
<accession>A0A3N5BKA5</accession>
<dbReference type="GO" id="GO:0016887">
    <property type="term" value="F:ATP hydrolysis activity"/>
    <property type="evidence" value="ECO:0007669"/>
    <property type="project" value="InterPro"/>
</dbReference>
<evidence type="ECO:0000256" key="7">
    <source>
        <dbReference type="ARBA" id="ARBA00023136"/>
    </source>
</evidence>
<dbReference type="GO" id="GO:0005524">
    <property type="term" value="F:ATP binding"/>
    <property type="evidence" value="ECO:0007669"/>
    <property type="project" value="UniProtKB-KW"/>
</dbReference>
<dbReference type="GO" id="GO:0016020">
    <property type="term" value="C:membrane"/>
    <property type="evidence" value="ECO:0007669"/>
    <property type="project" value="InterPro"/>
</dbReference>
<evidence type="ECO:0000259" key="9">
    <source>
        <dbReference type="PROSITE" id="PS50893"/>
    </source>
</evidence>
<protein>
    <submittedName>
        <fullName evidence="10">Teichoic acid transport system ATP-binding protein</fullName>
    </submittedName>
</protein>
<feature type="domain" description="ABC transporter" evidence="9">
    <location>
        <begin position="30"/>
        <end position="253"/>
    </location>
</feature>
<dbReference type="SUPFAM" id="SSF52540">
    <property type="entry name" value="P-loop containing nucleoside triphosphate hydrolases"/>
    <property type="match status" value="1"/>
</dbReference>
<dbReference type="EMBL" id="RKRK01000002">
    <property type="protein sequence ID" value="RPF58306.1"/>
    <property type="molecule type" value="Genomic_DNA"/>
</dbReference>
<dbReference type="InterPro" id="IPR003439">
    <property type="entry name" value="ABC_transporter-like_ATP-bd"/>
</dbReference>
<keyword evidence="8" id="KW-1133">Transmembrane helix</keyword>
<evidence type="ECO:0000313" key="11">
    <source>
        <dbReference type="Proteomes" id="UP000277108"/>
    </source>
</evidence>
<dbReference type="InterPro" id="IPR015860">
    <property type="entry name" value="ABC_transpr_TagH-like"/>
</dbReference>
<dbReference type="InterPro" id="IPR017871">
    <property type="entry name" value="ABC_transporter-like_CS"/>
</dbReference>
<evidence type="ECO:0000256" key="8">
    <source>
        <dbReference type="SAM" id="Phobius"/>
    </source>
</evidence>
<dbReference type="InterPro" id="IPR027417">
    <property type="entry name" value="P-loop_NTPase"/>
</dbReference>
<dbReference type="InterPro" id="IPR050683">
    <property type="entry name" value="Bact_Polysacc_Export_ATP-bd"/>
</dbReference>
<evidence type="ECO:0000256" key="5">
    <source>
        <dbReference type="ARBA" id="ARBA00022840"/>
    </source>
</evidence>
<evidence type="ECO:0000256" key="4">
    <source>
        <dbReference type="ARBA" id="ARBA00022741"/>
    </source>
</evidence>
<dbReference type="InterPro" id="IPR003593">
    <property type="entry name" value="AAA+_ATPase"/>
</dbReference>